<dbReference type="EMBL" id="JAXCGZ010013975">
    <property type="protein sequence ID" value="KAK7071747.1"/>
    <property type="molecule type" value="Genomic_DNA"/>
</dbReference>
<reference evidence="2 3" key="1">
    <citation type="submission" date="2023-11" db="EMBL/GenBank/DDBJ databases">
        <title>Halocaridina rubra genome assembly.</title>
        <authorList>
            <person name="Smith C."/>
        </authorList>
    </citation>
    <scope>NUCLEOTIDE SEQUENCE [LARGE SCALE GENOMIC DNA]</scope>
    <source>
        <strain evidence="2">EP-1</strain>
        <tissue evidence="2">Whole</tissue>
    </source>
</reference>
<proteinExistence type="predicted"/>
<feature type="compositionally biased region" description="Polar residues" evidence="1">
    <location>
        <begin position="24"/>
        <end position="69"/>
    </location>
</feature>
<dbReference type="Proteomes" id="UP001381693">
    <property type="component" value="Unassembled WGS sequence"/>
</dbReference>
<feature type="region of interest" description="Disordered" evidence="1">
    <location>
        <begin position="1"/>
        <end position="76"/>
    </location>
</feature>
<evidence type="ECO:0000256" key="1">
    <source>
        <dbReference type="SAM" id="MobiDB-lite"/>
    </source>
</evidence>
<keyword evidence="3" id="KW-1185">Reference proteome</keyword>
<feature type="non-terminal residue" evidence="2">
    <location>
        <position position="76"/>
    </location>
</feature>
<evidence type="ECO:0000313" key="3">
    <source>
        <dbReference type="Proteomes" id="UP001381693"/>
    </source>
</evidence>
<name>A0AAN8WVE5_HALRR</name>
<organism evidence="2 3">
    <name type="scientific">Halocaridina rubra</name>
    <name type="common">Hawaiian red shrimp</name>
    <dbReference type="NCBI Taxonomy" id="373956"/>
    <lineage>
        <taxon>Eukaryota</taxon>
        <taxon>Metazoa</taxon>
        <taxon>Ecdysozoa</taxon>
        <taxon>Arthropoda</taxon>
        <taxon>Crustacea</taxon>
        <taxon>Multicrustacea</taxon>
        <taxon>Malacostraca</taxon>
        <taxon>Eumalacostraca</taxon>
        <taxon>Eucarida</taxon>
        <taxon>Decapoda</taxon>
        <taxon>Pleocyemata</taxon>
        <taxon>Caridea</taxon>
        <taxon>Atyoidea</taxon>
        <taxon>Atyidae</taxon>
        <taxon>Halocaridina</taxon>
    </lineage>
</organism>
<feature type="non-terminal residue" evidence="2">
    <location>
        <position position="1"/>
    </location>
</feature>
<sequence>FGQEASIIEPGKELQNSEEDIEPISTTPNNTATITDQDNQITPSSTNNQPSNRLQNNEENIPSKSSPHSLSYPIMQ</sequence>
<evidence type="ECO:0000313" key="2">
    <source>
        <dbReference type="EMBL" id="KAK7071747.1"/>
    </source>
</evidence>
<gene>
    <name evidence="2" type="ORF">SK128_005003</name>
</gene>
<protein>
    <submittedName>
        <fullName evidence="2">Uncharacterized protein</fullName>
    </submittedName>
</protein>
<comment type="caution">
    <text evidence="2">The sequence shown here is derived from an EMBL/GenBank/DDBJ whole genome shotgun (WGS) entry which is preliminary data.</text>
</comment>
<dbReference type="AlphaFoldDB" id="A0AAN8WVE5"/>
<accession>A0AAN8WVE5</accession>